<reference evidence="1" key="1">
    <citation type="submission" date="2014-09" db="EMBL/GenBank/DDBJ databases">
        <authorList>
            <person name="Magalhaes I.L.F."/>
            <person name="Oliveira U."/>
            <person name="Santos F.R."/>
            <person name="Vidigal T.H.D.A."/>
            <person name="Brescovit A.D."/>
            <person name="Santos A.J."/>
        </authorList>
    </citation>
    <scope>NUCLEOTIDE SEQUENCE</scope>
    <source>
        <tissue evidence="1">Shoot tissue taken approximately 20 cm above the soil surface</tissue>
    </source>
</reference>
<dbReference type="AlphaFoldDB" id="A0A0A9DRK8"/>
<reference evidence="1" key="2">
    <citation type="journal article" date="2015" name="Data Brief">
        <title>Shoot transcriptome of the giant reed, Arundo donax.</title>
        <authorList>
            <person name="Barrero R.A."/>
            <person name="Guerrero F.D."/>
            <person name="Moolhuijzen P."/>
            <person name="Goolsby J.A."/>
            <person name="Tidwell J."/>
            <person name="Bellgard S.E."/>
            <person name="Bellgard M.I."/>
        </authorList>
    </citation>
    <scope>NUCLEOTIDE SEQUENCE</scope>
    <source>
        <tissue evidence="1">Shoot tissue taken approximately 20 cm above the soil surface</tissue>
    </source>
</reference>
<evidence type="ECO:0000313" key="1">
    <source>
        <dbReference type="EMBL" id="JAD86402.1"/>
    </source>
</evidence>
<proteinExistence type="predicted"/>
<dbReference type="EMBL" id="GBRH01211493">
    <property type="protein sequence ID" value="JAD86402.1"/>
    <property type="molecule type" value="Transcribed_RNA"/>
</dbReference>
<protein>
    <submittedName>
        <fullName evidence="1">Uncharacterized protein</fullName>
    </submittedName>
</protein>
<organism evidence="1">
    <name type="scientific">Arundo donax</name>
    <name type="common">Giant reed</name>
    <name type="synonym">Donax arundinaceus</name>
    <dbReference type="NCBI Taxonomy" id="35708"/>
    <lineage>
        <taxon>Eukaryota</taxon>
        <taxon>Viridiplantae</taxon>
        <taxon>Streptophyta</taxon>
        <taxon>Embryophyta</taxon>
        <taxon>Tracheophyta</taxon>
        <taxon>Spermatophyta</taxon>
        <taxon>Magnoliopsida</taxon>
        <taxon>Liliopsida</taxon>
        <taxon>Poales</taxon>
        <taxon>Poaceae</taxon>
        <taxon>PACMAD clade</taxon>
        <taxon>Arundinoideae</taxon>
        <taxon>Arundineae</taxon>
        <taxon>Arundo</taxon>
    </lineage>
</organism>
<accession>A0A0A9DRK8</accession>
<sequence length="46" mass="5088">MHSQKYAAALVVALLRRTILHRTPAVVSNLTTVVCMCAWYCPPTNS</sequence>
<name>A0A0A9DRK8_ARUDO</name>